<organism evidence="15 16">
    <name type="scientific">Sphingomonas bisphenolicum</name>
    <dbReference type="NCBI Taxonomy" id="296544"/>
    <lineage>
        <taxon>Bacteria</taxon>
        <taxon>Pseudomonadati</taxon>
        <taxon>Pseudomonadota</taxon>
        <taxon>Alphaproteobacteria</taxon>
        <taxon>Sphingomonadales</taxon>
        <taxon>Sphingomonadaceae</taxon>
        <taxon>Sphingomonas</taxon>
    </lineage>
</organism>
<evidence type="ECO:0000256" key="12">
    <source>
        <dbReference type="SAM" id="SignalP"/>
    </source>
</evidence>
<feature type="domain" description="TonB-dependent receptor-like beta-barrel" evidence="13">
    <location>
        <begin position="251"/>
        <end position="692"/>
    </location>
</feature>
<keyword evidence="9 10" id="KW-0998">Cell outer membrane</keyword>
<evidence type="ECO:0000256" key="5">
    <source>
        <dbReference type="ARBA" id="ARBA00022729"/>
    </source>
</evidence>
<dbReference type="RefSeq" id="WP_261937253.1">
    <property type="nucleotide sequence ID" value="NZ_AP018818.1"/>
</dbReference>
<keyword evidence="6 11" id="KW-0798">TonB box</keyword>
<evidence type="ECO:0000313" key="16">
    <source>
        <dbReference type="Proteomes" id="UP001059971"/>
    </source>
</evidence>
<dbReference type="InterPro" id="IPR012910">
    <property type="entry name" value="Plug_dom"/>
</dbReference>
<dbReference type="Pfam" id="PF07715">
    <property type="entry name" value="Plug"/>
    <property type="match status" value="1"/>
</dbReference>
<dbReference type="PROSITE" id="PS51257">
    <property type="entry name" value="PROKAR_LIPOPROTEIN"/>
    <property type="match status" value="1"/>
</dbReference>
<reference evidence="15" key="1">
    <citation type="submission" date="2018-07" db="EMBL/GenBank/DDBJ databases">
        <title>Complete genome sequence of Sphingomonas bisphenolicum strain AO1, a bisphenol A degradative bacterium isolated from Japanese farm field.</title>
        <authorList>
            <person name="Murakami M."/>
            <person name="Koh M."/>
            <person name="Koba S."/>
            <person name="Matsumura Y."/>
        </authorList>
    </citation>
    <scope>NUCLEOTIDE SEQUENCE</scope>
    <source>
        <strain evidence="15">AO1</strain>
    </source>
</reference>
<sequence>MRRYYLAGLLASGMFASALSCASAQTAAPDADAPDTRFSLGQIIVTAPRTTGIEIDGATLSSEAIYTFGRNALDDAVNLMPGVSAGNSGGTRNERLVFVRGFDRFQVPLSIDGIRVYLPADNRLDYGRFLTTDIAEVQVAKGYASVLDGPGAMGGAINLVTRKPTKALDIDVRGSVNFDNDTDYAGYTTSAVIGTKHDKWYAQASYARSFTDHWDLPNDFTPRVPALEDGGARDFSRTEDWRVNAKVGFTPNATDEYALSYTYQEGSKGAPLHISDTITTPRFWDWPQWNITSVYFLSTTALGDRATIKTRGYYNQFDSILRSFDTRAQSSQTRPFAFDSPYADKAWGGSLQLDFRATDADTLRLAYHYRHDKHVEFQTSFSTAGVGTTEPRQTQAEDTYSVALENELKLSPALTFTLGGSFDWRNLEQAQEYGAPLGTSGVPSVIYQYPRRDSDAWNAQGRMDWRATDAIQLYASLSSRTRFPTIFERFSQRFNQAIPNPDLKSERATNAEIGGSWSDGTIRVEGAAFYSWVRNAIFGILTPAYPCTASTLPPAVPTAGCALRNMTQSRNVGKGEYYGVELSVSATITSGLDAGFNYTGIKRDLTDPTNALFRPTGVPTHKGFAYLDWSPVAALHIVPSVDLASNRWTIFTATPATQPARYYRTGAYVNAAIRVDYAIRPGIEIGVGARNLFDDYYMLTDGFPEPGRSLFASIRAKY</sequence>
<dbReference type="SUPFAM" id="SSF56935">
    <property type="entry name" value="Porins"/>
    <property type="match status" value="1"/>
</dbReference>
<gene>
    <name evidence="15" type="ORF">SBA_ch2_1380</name>
</gene>
<keyword evidence="7 10" id="KW-0472">Membrane</keyword>
<dbReference type="InterPro" id="IPR037066">
    <property type="entry name" value="Plug_dom_sf"/>
</dbReference>
<keyword evidence="8 15" id="KW-0675">Receptor</keyword>
<dbReference type="EMBL" id="AP018818">
    <property type="protein sequence ID" value="BBF71605.1"/>
    <property type="molecule type" value="Genomic_DNA"/>
</dbReference>
<comment type="similarity">
    <text evidence="10 11">Belongs to the TonB-dependent receptor family.</text>
</comment>
<dbReference type="InterPro" id="IPR000531">
    <property type="entry name" value="Beta-barrel_TonB"/>
</dbReference>
<dbReference type="InterPro" id="IPR036942">
    <property type="entry name" value="Beta-barrel_TonB_sf"/>
</dbReference>
<evidence type="ECO:0000313" key="15">
    <source>
        <dbReference type="EMBL" id="BBF71605.1"/>
    </source>
</evidence>
<keyword evidence="4 10" id="KW-0812">Transmembrane</keyword>
<evidence type="ECO:0000259" key="13">
    <source>
        <dbReference type="Pfam" id="PF00593"/>
    </source>
</evidence>
<evidence type="ECO:0000256" key="4">
    <source>
        <dbReference type="ARBA" id="ARBA00022692"/>
    </source>
</evidence>
<dbReference type="PANTHER" id="PTHR30069">
    <property type="entry name" value="TONB-DEPENDENT OUTER MEMBRANE RECEPTOR"/>
    <property type="match status" value="1"/>
</dbReference>
<comment type="subcellular location">
    <subcellularLocation>
        <location evidence="1 10">Cell outer membrane</location>
        <topology evidence="1 10">Multi-pass membrane protein</topology>
    </subcellularLocation>
</comment>
<keyword evidence="16" id="KW-1185">Reference proteome</keyword>
<dbReference type="PANTHER" id="PTHR30069:SF29">
    <property type="entry name" value="HEMOGLOBIN AND HEMOGLOBIN-HAPTOGLOBIN-BINDING PROTEIN 1-RELATED"/>
    <property type="match status" value="1"/>
</dbReference>
<evidence type="ECO:0000256" key="1">
    <source>
        <dbReference type="ARBA" id="ARBA00004571"/>
    </source>
</evidence>
<dbReference type="Pfam" id="PF00593">
    <property type="entry name" value="TonB_dep_Rec_b-barrel"/>
    <property type="match status" value="1"/>
</dbReference>
<proteinExistence type="inferred from homology"/>
<evidence type="ECO:0000256" key="2">
    <source>
        <dbReference type="ARBA" id="ARBA00022448"/>
    </source>
</evidence>
<keyword evidence="3 10" id="KW-1134">Transmembrane beta strand</keyword>
<evidence type="ECO:0000256" key="3">
    <source>
        <dbReference type="ARBA" id="ARBA00022452"/>
    </source>
</evidence>
<dbReference type="Gene3D" id="2.40.170.20">
    <property type="entry name" value="TonB-dependent receptor, beta-barrel domain"/>
    <property type="match status" value="1"/>
</dbReference>
<accession>A0ABM7G2U3</accession>
<evidence type="ECO:0000256" key="11">
    <source>
        <dbReference type="RuleBase" id="RU003357"/>
    </source>
</evidence>
<dbReference type="Gene3D" id="2.170.130.10">
    <property type="entry name" value="TonB-dependent receptor, plug domain"/>
    <property type="match status" value="1"/>
</dbReference>
<feature type="chain" id="PRO_5046607920" evidence="12">
    <location>
        <begin position="25"/>
        <end position="718"/>
    </location>
</feature>
<evidence type="ECO:0000259" key="14">
    <source>
        <dbReference type="Pfam" id="PF07715"/>
    </source>
</evidence>
<dbReference type="InterPro" id="IPR039426">
    <property type="entry name" value="TonB-dep_rcpt-like"/>
</dbReference>
<evidence type="ECO:0000256" key="6">
    <source>
        <dbReference type="ARBA" id="ARBA00023077"/>
    </source>
</evidence>
<evidence type="ECO:0000256" key="9">
    <source>
        <dbReference type="ARBA" id="ARBA00023237"/>
    </source>
</evidence>
<evidence type="ECO:0000256" key="8">
    <source>
        <dbReference type="ARBA" id="ARBA00023170"/>
    </source>
</evidence>
<keyword evidence="2 10" id="KW-0813">Transport</keyword>
<dbReference type="Proteomes" id="UP001059971">
    <property type="component" value="Chromosome 2"/>
</dbReference>
<name>A0ABM7G2U3_9SPHN</name>
<protein>
    <submittedName>
        <fullName evidence="15">TonB-dependent receptor</fullName>
    </submittedName>
</protein>
<dbReference type="PROSITE" id="PS52016">
    <property type="entry name" value="TONB_DEPENDENT_REC_3"/>
    <property type="match status" value="1"/>
</dbReference>
<feature type="domain" description="TonB-dependent receptor plug" evidence="14">
    <location>
        <begin position="59"/>
        <end position="156"/>
    </location>
</feature>
<keyword evidence="5 12" id="KW-0732">Signal</keyword>
<evidence type="ECO:0000256" key="7">
    <source>
        <dbReference type="ARBA" id="ARBA00023136"/>
    </source>
</evidence>
<evidence type="ECO:0000256" key="10">
    <source>
        <dbReference type="PROSITE-ProRule" id="PRU01360"/>
    </source>
</evidence>
<feature type="signal peptide" evidence="12">
    <location>
        <begin position="1"/>
        <end position="24"/>
    </location>
</feature>